<protein>
    <submittedName>
        <fullName evidence="7">APC family permease</fullName>
    </submittedName>
</protein>
<sequence>MLTTSSPQAGPARVLGTVDAVAIGAGAMLGAGVFSVFAPAARGAGAWLPVAVLIAGLVAYCNAMSSARLAARHPESGGAYIYGRERLGDLWGFLAGWSFVVGKLASCAAMALTFAAYVLPGWERPVAAAAVVLTTALGHRGVRRSTLVVKVLLSVVLAVLAGVVVAMLMSGRLAAVAEVDGLGPWPGSFGVLGAAGMIFFAFAGYARVATLGGEVRDPATTIPRAVTLSLGGVLLIYLVVGTGTLIVLGRERLINSSAPLADVVRVAGLEWAVPAVAVGAAVACLSALITLLMGVTRTTAAMAADGHLPRVLATRRGRHGVPVYAEALIAAIVVGLVLFTDLTGAISFSAFGVLVYYAITNASALRLGPDEPRPPLPVPLGGLVGCVVLACSLPLNAVAAGAAVLAAGAALWWVRDRLGARAAG</sequence>
<feature type="transmembrane region" description="Helical" evidence="6">
    <location>
        <begin position="269"/>
        <end position="292"/>
    </location>
</feature>
<evidence type="ECO:0000256" key="2">
    <source>
        <dbReference type="ARBA" id="ARBA00022475"/>
    </source>
</evidence>
<proteinExistence type="predicted"/>
<feature type="transmembrane region" description="Helical" evidence="6">
    <location>
        <begin position="189"/>
        <end position="208"/>
    </location>
</feature>
<keyword evidence="2" id="KW-1003">Cell membrane</keyword>
<dbReference type="RefSeq" id="WP_220565751.1">
    <property type="nucleotide sequence ID" value="NZ_CP074133.1"/>
</dbReference>
<keyword evidence="3 6" id="KW-0812">Transmembrane</keyword>
<dbReference type="InterPro" id="IPR050367">
    <property type="entry name" value="APC_superfamily"/>
</dbReference>
<evidence type="ECO:0000256" key="6">
    <source>
        <dbReference type="SAM" id="Phobius"/>
    </source>
</evidence>
<evidence type="ECO:0000256" key="3">
    <source>
        <dbReference type="ARBA" id="ARBA00022692"/>
    </source>
</evidence>
<dbReference type="Gene3D" id="1.20.1740.10">
    <property type="entry name" value="Amino acid/polyamine transporter I"/>
    <property type="match status" value="1"/>
</dbReference>
<evidence type="ECO:0000313" key="7">
    <source>
        <dbReference type="EMBL" id="QUX25969.1"/>
    </source>
</evidence>
<dbReference type="PIRSF" id="PIRSF006060">
    <property type="entry name" value="AA_transporter"/>
    <property type="match status" value="1"/>
</dbReference>
<gene>
    <name evidence="7" type="ORF">KGD84_14735</name>
</gene>
<keyword evidence="5 6" id="KW-0472">Membrane</keyword>
<feature type="transmembrane region" description="Helical" evidence="6">
    <location>
        <begin position="44"/>
        <end position="63"/>
    </location>
</feature>
<feature type="transmembrane region" description="Helical" evidence="6">
    <location>
        <begin position="147"/>
        <end position="169"/>
    </location>
</feature>
<organism evidence="7 8">
    <name type="scientific">Nocardiopsis changdeensis</name>
    <dbReference type="NCBI Taxonomy" id="2831969"/>
    <lineage>
        <taxon>Bacteria</taxon>
        <taxon>Bacillati</taxon>
        <taxon>Actinomycetota</taxon>
        <taxon>Actinomycetes</taxon>
        <taxon>Streptosporangiales</taxon>
        <taxon>Nocardiopsidaceae</taxon>
        <taxon>Nocardiopsis</taxon>
    </lineage>
</organism>
<dbReference type="EMBL" id="CP074133">
    <property type="protein sequence ID" value="QUX25969.1"/>
    <property type="molecule type" value="Genomic_DNA"/>
</dbReference>
<evidence type="ECO:0000256" key="5">
    <source>
        <dbReference type="ARBA" id="ARBA00023136"/>
    </source>
</evidence>
<accession>A0ABX8BUU6</accession>
<feature type="transmembrane region" description="Helical" evidence="6">
    <location>
        <begin position="379"/>
        <end position="412"/>
    </location>
</feature>
<dbReference type="Pfam" id="PF13520">
    <property type="entry name" value="AA_permease_2"/>
    <property type="match status" value="1"/>
</dbReference>
<evidence type="ECO:0000313" key="8">
    <source>
        <dbReference type="Proteomes" id="UP000676079"/>
    </source>
</evidence>
<keyword evidence="8" id="KW-1185">Reference proteome</keyword>
<dbReference type="InterPro" id="IPR002293">
    <property type="entry name" value="AA/rel_permease1"/>
</dbReference>
<comment type="subcellular location">
    <subcellularLocation>
        <location evidence="1">Cell membrane</location>
        <topology evidence="1">Multi-pass membrane protein</topology>
    </subcellularLocation>
</comment>
<name>A0ABX8BUU6_9ACTN</name>
<feature type="transmembrane region" description="Helical" evidence="6">
    <location>
        <begin position="328"/>
        <end position="359"/>
    </location>
</feature>
<feature type="transmembrane region" description="Helical" evidence="6">
    <location>
        <begin position="12"/>
        <end position="38"/>
    </location>
</feature>
<evidence type="ECO:0000256" key="1">
    <source>
        <dbReference type="ARBA" id="ARBA00004651"/>
    </source>
</evidence>
<feature type="transmembrane region" description="Helical" evidence="6">
    <location>
        <begin position="228"/>
        <end position="249"/>
    </location>
</feature>
<keyword evidence="4 6" id="KW-1133">Transmembrane helix</keyword>
<dbReference type="PANTHER" id="PTHR42770:SF7">
    <property type="entry name" value="MEMBRANE PROTEIN"/>
    <property type="match status" value="1"/>
</dbReference>
<dbReference type="PANTHER" id="PTHR42770">
    <property type="entry name" value="AMINO ACID TRANSPORTER-RELATED"/>
    <property type="match status" value="1"/>
</dbReference>
<reference evidence="7 8" key="1">
    <citation type="submission" date="2021-05" db="EMBL/GenBank/DDBJ databases">
        <title>Direct Submission.</title>
        <authorList>
            <person name="Li K."/>
            <person name="Gao J."/>
        </authorList>
    </citation>
    <scope>NUCLEOTIDE SEQUENCE [LARGE SCALE GENOMIC DNA]</scope>
    <source>
        <strain evidence="7 8">Mg02</strain>
    </source>
</reference>
<feature type="transmembrane region" description="Helical" evidence="6">
    <location>
        <begin position="90"/>
        <end position="119"/>
    </location>
</feature>
<evidence type="ECO:0000256" key="4">
    <source>
        <dbReference type="ARBA" id="ARBA00022989"/>
    </source>
</evidence>
<dbReference type="Proteomes" id="UP000676079">
    <property type="component" value="Chromosome"/>
</dbReference>